<dbReference type="RefSeq" id="WP_256969488.1">
    <property type="nucleotide sequence ID" value="NZ_FUKJ01000099.1"/>
</dbReference>
<feature type="chain" id="PRO_5011961135" evidence="1">
    <location>
        <begin position="25"/>
        <end position="61"/>
    </location>
</feature>
<keyword evidence="1" id="KW-0732">Signal</keyword>
<gene>
    <name evidence="2" type="ORF">CRENPOLYSF2_1880006</name>
</gene>
<feature type="signal peptide" evidence="1">
    <location>
        <begin position="1"/>
        <end position="24"/>
    </location>
</feature>
<protein>
    <submittedName>
        <fullName evidence="2">Uncharacterized protein</fullName>
    </submittedName>
</protein>
<sequence length="61" mass="6806">MNINFKRTVLAAALTLFTANAVHAAEVVLLNVSYDPTRDLQGIQPRVCQILASQKRRYCDS</sequence>
<dbReference type="AlphaFoldDB" id="A0A1R4H3L0"/>
<organism evidence="2 3">
    <name type="scientific">Crenothrix polyspora</name>
    <dbReference type="NCBI Taxonomy" id="360316"/>
    <lineage>
        <taxon>Bacteria</taxon>
        <taxon>Pseudomonadati</taxon>
        <taxon>Pseudomonadota</taxon>
        <taxon>Gammaproteobacteria</taxon>
        <taxon>Methylococcales</taxon>
        <taxon>Crenotrichaceae</taxon>
        <taxon>Crenothrix</taxon>
    </lineage>
</organism>
<dbReference type="EMBL" id="FUKJ01000099">
    <property type="protein sequence ID" value="SJM90848.1"/>
    <property type="molecule type" value="Genomic_DNA"/>
</dbReference>
<dbReference type="Proteomes" id="UP000195442">
    <property type="component" value="Unassembled WGS sequence"/>
</dbReference>
<accession>A0A1R4H3L0</accession>
<evidence type="ECO:0000313" key="3">
    <source>
        <dbReference type="Proteomes" id="UP000195442"/>
    </source>
</evidence>
<name>A0A1R4H3L0_9GAMM</name>
<proteinExistence type="predicted"/>
<evidence type="ECO:0000313" key="2">
    <source>
        <dbReference type="EMBL" id="SJM90848.1"/>
    </source>
</evidence>
<evidence type="ECO:0000256" key="1">
    <source>
        <dbReference type="SAM" id="SignalP"/>
    </source>
</evidence>
<keyword evidence="3" id="KW-1185">Reference proteome</keyword>
<reference evidence="3" key="1">
    <citation type="submission" date="2017-02" db="EMBL/GenBank/DDBJ databases">
        <authorList>
            <person name="Daims H."/>
        </authorList>
    </citation>
    <scope>NUCLEOTIDE SEQUENCE [LARGE SCALE GENOMIC DNA]</scope>
</reference>